<evidence type="ECO:0000313" key="6">
    <source>
        <dbReference type="EMBL" id="SFU26648.1"/>
    </source>
</evidence>
<evidence type="ECO:0000259" key="5">
    <source>
        <dbReference type="PROSITE" id="PS01124"/>
    </source>
</evidence>
<evidence type="ECO:0000256" key="1">
    <source>
        <dbReference type="ARBA" id="ARBA00023015"/>
    </source>
</evidence>
<dbReference type="InterPro" id="IPR018060">
    <property type="entry name" value="HTH_AraC"/>
</dbReference>
<dbReference type="GO" id="GO:0003700">
    <property type="term" value="F:DNA-binding transcription factor activity"/>
    <property type="evidence" value="ECO:0007669"/>
    <property type="project" value="InterPro"/>
</dbReference>
<dbReference type="InterPro" id="IPR003313">
    <property type="entry name" value="AraC-bd"/>
</dbReference>
<dbReference type="PROSITE" id="PS00041">
    <property type="entry name" value="HTH_ARAC_FAMILY_1"/>
    <property type="match status" value="1"/>
</dbReference>
<dbReference type="OrthoDB" id="9809338at2"/>
<dbReference type="InterPro" id="IPR014710">
    <property type="entry name" value="RmlC-like_jellyroll"/>
</dbReference>
<sequence>MLRSNNVLLEKKLDNRKCWRFKTQTDVVMFHGAHDQEFIPHTHDVMTAILVTAGTVTVTIDRVIRRVETGQMVLVGAHQVQSAYPIDGNSWEIRSLHFPPSLLVKHDDAWRKAKGVISFANPVCGNPSPDVALFYDLHRASETTELLTQQELLLQSLIQWFSANTDSFGPRMPWIGHSDVRLERARHILASTLFERTMLESVAEQVGFSTHSLIRRFKERYGLSPHAWRMQARAGEAAKLLIEANSISNVAMDCGFSDQSHLTRIFKKVYGVTPGEYSLMD</sequence>
<dbReference type="Pfam" id="PF12833">
    <property type="entry name" value="HTH_18"/>
    <property type="match status" value="1"/>
</dbReference>
<dbReference type="Proteomes" id="UP000198844">
    <property type="component" value="Unassembled WGS sequence"/>
</dbReference>
<dbReference type="PRINTS" id="PR00032">
    <property type="entry name" value="HTHARAC"/>
</dbReference>
<dbReference type="InterPro" id="IPR037923">
    <property type="entry name" value="HTH-like"/>
</dbReference>
<dbReference type="PROSITE" id="PS01124">
    <property type="entry name" value="HTH_ARAC_FAMILY_2"/>
    <property type="match status" value="1"/>
</dbReference>
<dbReference type="SUPFAM" id="SSF46689">
    <property type="entry name" value="Homeodomain-like"/>
    <property type="match status" value="2"/>
</dbReference>
<gene>
    <name evidence="6" type="ORF">SAMN05192563_106211</name>
</gene>
<dbReference type="AlphaFoldDB" id="A0A1I7ERU0"/>
<organism evidence="6 7">
    <name type="scientific">Paraburkholderia aspalathi</name>
    <dbReference type="NCBI Taxonomy" id="1324617"/>
    <lineage>
        <taxon>Bacteria</taxon>
        <taxon>Pseudomonadati</taxon>
        <taxon>Pseudomonadota</taxon>
        <taxon>Betaproteobacteria</taxon>
        <taxon>Burkholderiales</taxon>
        <taxon>Burkholderiaceae</taxon>
        <taxon>Paraburkholderia</taxon>
    </lineage>
</organism>
<evidence type="ECO:0000256" key="3">
    <source>
        <dbReference type="ARBA" id="ARBA00023159"/>
    </source>
</evidence>
<dbReference type="InterPro" id="IPR020449">
    <property type="entry name" value="Tscrpt_reg_AraC-type_HTH"/>
</dbReference>
<evidence type="ECO:0000313" key="7">
    <source>
        <dbReference type="Proteomes" id="UP000198844"/>
    </source>
</evidence>
<dbReference type="PANTHER" id="PTHR46796:SF2">
    <property type="entry name" value="TRANSCRIPTIONAL REGULATORY PROTEIN"/>
    <property type="match status" value="1"/>
</dbReference>
<keyword evidence="4" id="KW-0804">Transcription</keyword>
<keyword evidence="2 6" id="KW-0238">DNA-binding</keyword>
<dbReference type="PANTHER" id="PTHR46796">
    <property type="entry name" value="HTH-TYPE TRANSCRIPTIONAL ACTIVATOR RHAS-RELATED"/>
    <property type="match status" value="1"/>
</dbReference>
<keyword evidence="1" id="KW-0805">Transcription regulation</keyword>
<reference evidence="6 7" key="1">
    <citation type="submission" date="2016-10" db="EMBL/GenBank/DDBJ databases">
        <authorList>
            <person name="de Groot N.N."/>
        </authorList>
    </citation>
    <scope>NUCLEOTIDE SEQUENCE [LARGE SCALE GENOMIC DNA]</scope>
    <source>
        <strain evidence="6 7">LMG 27731</strain>
    </source>
</reference>
<dbReference type="InterPro" id="IPR018062">
    <property type="entry name" value="HTH_AraC-typ_CS"/>
</dbReference>
<keyword evidence="3" id="KW-0010">Activator</keyword>
<proteinExistence type="predicted"/>
<accession>A0A1I7ERU0</accession>
<dbReference type="InterPro" id="IPR009057">
    <property type="entry name" value="Homeodomain-like_sf"/>
</dbReference>
<dbReference type="SUPFAM" id="SSF51215">
    <property type="entry name" value="Regulatory protein AraC"/>
    <property type="match status" value="1"/>
</dbReference>
<protein>
    <submittedName>
        <fullName evidence="6">AraC-type DNA-binding protein</fullName>
    </submittedName>
</protein>
<name>A0A1I7ERU0_9BURK</name>
<dbReference type="InterPro" id="IPR050204">
    <property type="entry name" value="AraC_XylS_family_regulators"/>
</dbReference>
<dbReference type="EMBL" id="FPBH01000062">
    <property type="protein sequence ID" value="SFU26648.1"/>
    <property type="molecule type" value="Genomic_DNA"/>
</dbReference>
<dbReference type="RefSeq" id="WP_093647560.1">
    <property type="nucleotide sequence ID" value="NZ_FPBH01000062.1"/>
</dbReference>
<dbReference type="Gene3D" id="2.60.120.10">
    <property type="entry name" value="Jelly Rolls"/>
    <property type="match status" value="1"/>
</dbReference>
<dbReference type="SMART" id="SM00342">
    <property type="entry name" value="HTH_ARAC"/>
    <property type="match status" value="1"/>
</dbReference>
<dbReference type="GO" id="GO:0043565">
    <property type="term" value="F:sequence-specific DNA binding"/>
    <property type="evidence" value="ECO:0007669"/>
    <property type="project" value="InterPro"/>
</dbReference>
<dbReference type="Pfam" id="PF02311">
    <property type="entry name" value="AraC_binding"/>
    <property type="match status" value="1"/>
</dbReference>
<dbReference type="Gene3D" id="1.10.10.60">
    <property type="entry name" value="Homeodomain-like"/>
    <property type="match status" value="2"/>
</dbReference>
<evidence type="ECO:0000256" key="4">
    <source>
        <dbReference type="ARBA" id="ARBA00023163"/>
    </source>
</evidence>
<feature type="domain" description="HTH araC/xylS-type" evidence="5">
    <location>
        <begin position="183"/>
        <end position="280"/>
    </location>
</feature>
<evidence type="ECO:0000256" key="2">
    <source>
        <dbReference type="ARBA" id="ARBA00023125"/>
    </source>
</evidence>